<organism evidence="9 10">
    <name type="scientific">Venustampulla echinocandica</name>
    <dbReference type="NCBI Taxonomy" id="2656787"/>
    <lineage>
        <taxon>Eukaryota</taxon>
        <taxon>Fungi</taxon>
        <taxon>Dikarya</taxon>
        <taxon>Ascomycota</taxon>
        <taxon>Pezizomycotina</taxon>
        <taxon>Leotiomycetes</taxon>
        <taxon>Helotiales</taxon>
        <taxon>Pleuroascaceae</taxon>
        <taxon>Venustampulla</taxon>
    </lineage>
</organism>
<dbReference type="EMBL" id="NPIC01000005">
    <property type="protein sequence ID" value="RDL36045.1"/>
    <property type="molecule type" value="Genomic_DNA"/>
</dbReference>
<name>A0A370TKK2_9HELO</name>
<dbReference type="PANTHER" id="PTHR33048:SF47">
    <property type="entry name" value="INTEGRAL MEMBRANE PROTEIN-RELATED"/>
    <property type="match status" value="1"/>
</dbReference>
<dbReference type="GeneID" id="43599506"/>
<evidence type="ECO:0000256" key="3">
    <source>
        <dbReference type="ARBA" id="ARBA00022989"/>
    </source>
</evidence>
<keyword evidence="2 7" id="KW-0812">Transmembrane</keyword>
<comment type="caution">
    <text evidence="9">The sequence shown here is derived from an EMBL/GenBank/DDBJ whole genome shotgun (WGS) entry which is preliminary data.</text>
</comment>
<evidence type="ECO:0000313" key="9">
    <source>
        <dbReference type="EMBL" id="RDL36045.1"/>
    </source>
</evidence>
<feature type="region of interest" description="Disordered" evidence="6">
    <location>
        <begin position="125"/>
        <end position="153"/>
    </location>
</feature>
<dbReference type="InterPro" id="IPR049326">
    <property type="entry name" value="Rhodopsin_dom_fungi"/>
</dbReference>
<feature type="transmembrane region" description="Helical" evidence="7">
    <location>
        <begin position="64"/>
        <end position="85"/>
    </location>
</feature>
<keyword evidence="10" id="KW-1185">Reference proteome</keyword>
<evidence type="ECO:0000256" key="6">
    <source>
        <dbReference type="SAM" id="MobiDB-lite"/>
    </source>
</evidence>
<gene>
    <name evidence="9" type="ORF">BP5553_06657</name>
</gene>
<accession>A0A370TKK2</accession>
<feature type="transmembrane region" description="Helical" evidence="7">
    <location>
        <begin position="7"/>
        <end position="29"/>
    </location>
</feature>
<dbReference type="Pfam" id="PF20684">
    <property type="entry name" value="Fung_rhodopsin"/>
    <property type="match status" value="1"/>
</dbReference>
<evidence type="ECO:0000256" key="4">
    <source>
        <dbReference type="ARBA" id="ARBA00023136"/>
    </source>
</evidence>
<sequence length="153" mass="16706">MPLHDKLIVTLVLSMGTVAVIASALRIFFMHPGILRNSSIKWYEKADGSLAADMTWNAVNPGEWTLIEANLMIICASIFALRRLWAHHREKRTSRPAGSVSGRRAPQSASRRKLEFYSLSHILQRTSDSNGAGDSEAAEQSGAGTGSDKELIG</sequence>
<comment type="subcellular location">
    <subcellularLocation>
        <location evidence="1">Membrane</location>
        <topology evidence="1">Multi-pass membrane protein</topology>
    </subcellularLocation>
</comment>
<keyword evidence="4 7" id="KW-0472">Membrane</keyword>
<dbReference type="OrthoDB" id="5393606at2759"/>
<dbReference type="RefSeq" id="XP_031868701.1">
    <property type="nucleotide sequence ID" value="XM_032015280.1"/>
</dbReference>
<evidence type="ECO:0000256" key="5">
    <source>
        <dbReference type="ARBA" id="ARBA00038359"/>
    </source>
</evidence>
<evidence type="ECO:0000313" key="10">
    <source>
        <dbReference type="Proteomes" id="UP000254866"/>
    </source>
</evidence>
<feature type="region of interest" description="Disordered" evidence="6">
    <location>
        <begin position="90"/>
        <end position="113"/>
    </location>
</feature>
<evidence type="ECO:0000259" key="8">
    <source>
        <dbReference type="Pfam" id="PF20684"/>
    </source>
</evidence>
<keyword evidence="3 7" id="KW-1133">Transmembrane helix</keyword>
<protein>
    <recommendedName>
        <fullName evidence="8">Rhodopsin domain-containing protein</fullName>
    </recommendedName>
</protein>
<feature type="domain" description="Rhodopsin" evidence="8">
    <location>
        <begin position="1"/>
        <end position="86"/>
    </location>
</feature>
<evidence type="ECO:0000256" key="7">
    <source>
        <dbReference type="SAM" id="Phobius"/>
    </source>
</evidence>
<dbReference type="PANTHER" id="PTHR33048">
    <property type="entry name" value="PTH11-LIKE INTEGRAL MEMBRANE PROTEIN (AFU_ORTHOLOGUE AFUA_5G11245)"/>
    <property type="match status" value="1"/>
</dbReference>
<proteinExistence type="inferred from homology"/>
<dbReference type="Proteomes" id="UP000254866">
    <property type="component" value="Unassembled WGS sequence"/>
</dbReference>
<comment type="similarity">
    <text evidence="5">Belongs to the SAT4 family.</text>
</comment>
<reference evidence="9 10" key="1">
    <citation type="journal article" date="2018" name="IMA Fungus">
        <title>IMA Genome-F 9: Draft genome sequence of Annulohypoxylon stygium, Aspergillus mulundensis, Berkeleyomyces basicola (syn. Thielaviopsis basicola), Ceratocystis smalleyi, two Cercospora beticola strains, Coleophoma cylindrospora, Fusarium fracticaudum, Phialophora cf. hyalina, and Morchella septimelata.</title>
        <authorList>
            <person name="Wingfield B.D."/>
            <person name="Bills G.F."/>
            <person name="Dong Y."/>
            <person name="Huang W."/>
            <person name="Nel W.J."/>
            <person name="Swalarsk-Parry B.S."/>
            <person name="Vaghefi N."/>
            <person name="Wilken P.M."/>
            <person name="An Z."/>
            <person name="de Beer Z.W."/>
            <person name="De Vos L."/>
            <person name="Chen L."/>
            <person name="Duong T.A."/>
            <person name="Gao Y."/>
            <person name="Hammerbacher A."/>
            <person name="Kikkert J.R."/>
            <person name="Li Y."/>
            <person name="Li H."/>
            <person name="Li K."/>
            <person name="Li Q."/>
            <person name="Liu X."/>
            <person name="Ma X."/>
            <person name="Naidoo K."/>
            <person name="Pethybridge S.J."/>
            <person name="Sun J."/>
            <person name="Steenkamp E.T."/>
            <person name="van der Nest M.A."/>
            <person name="van Wyk S."/>
            <person name="Wingfield M.J."/>
            <person name="Xiong C."/>
            <person name="Yue Q."/>
            <person name="Zhang X."/>
        </authorList>
    </citation>
    <scope>NUCLEOTIDE SEQUENCE [LARGE SCALE GENOMIC DNA]</scope>
    <source>
        <strain evidence="9 10">BP 5553</strain>
    </source>
</reference>
<evidence type="ECO:0000256" key="2">
    <source>
        <dbReference type="ARBA" id="ARBA00022692"/>
    </source>
</evidence>
<evidence type="ECO:0000256" key="1">
    <source>
        <dbReference type="ARBA" id="ARBA00004141"/>
    </source>
</evidence>
<dbReference type="InterPro" id="IPR052337">
    <property type="entry name" value="SAT4-like"/>
</dbReference>
<dbReference type="AlphaFoldDB" id="A0A370TKK2"/>
<dbReference type="GO" id="GO:0016020">
    <property type="term" value="C:membrane"/>
    <property type="evidence" value="ECO:0007669"/>
    <property type="project" value="UniProtKB-SubCell"/>
</dbReference>